<dbReference type="SUPFAM" id="SSF53649">
    <property type="entry name" value="Alkaline phosphatase-like"/>
    <property type="match status" value="1"/>
</dbReference>
<accession>A0A4R0JXE7</accession>
<evidence type="ECO:0000256" key="1">
    <source>
        <dbReference type="ARBA" id="ARBA00008779"/>
    </source>
</evidence>
<sequence>MPVPSRDERSDVEECPDAATNVVVVIADQLRRDALAIYGDPNVSTPNLDALASAGARFTNACSTYPVCVPFRFSLVTGEYAHTRGVPAIEWRMSPAERTLADEFNDAGYDTAFFGKWHLYGGNGGVLPSYPNDRARRTHIPRAYQGRWQHFAGFELCNDPFNTTYFVNDDPTPRAIEGYQTDGLFDLAIDYIGQRATTERPFCCVISVEPPHPPLTAPDKYLSRWSDRPLRLRPNFADVPSYRPRRPGSTGLLDDLRGYYAAIENLDDNIGRLRDTLSAEGLWQRTVVLFTSDHGEFLGSHGLTAKCDPREESSGIPLIVAGGGLPANRHIEDPVCTEDLFPTILGLARLSPRDPRPGEDLAALIRGDVPNLARPGVMLEHVAEYRPRAPFHDQSWRAFRTTDFIYAVLGGADGGRPWLFYDLEKDPGQQTNLVNDADRIPDMARLHNLLRQRMQATDDHYFLAPAHGEPGLNDWRP</sequence>
<evidence type="ECO:0000313" key="4">
    <source>
        <dbReference type="Proteomes" id="UP000291144"/>
    </source>
</evidence>
<feature type="domain" description="Sulfatase N-terminal" evidence="2">
    <location>
        <begin position="21"/>
        <end position="348"/>
    </location>
</feature>
<reference evidence="3 4" key="1">
    <citation type="submission" date="2019-02" db="EMBL/GenBank/DDBJ databases">
        <title>Kribbella capetownensis sp. nov. and Kribbella speibonae sp. nov., isolated from soil.</title>
        <authorList>
            <person name="Curtis S.M."/>
            <person name="Norton I."/>
            <person name="Everest G.J."/>
            <person name="Meyers P.R."/>
        </authorList>
    </citation>
    <scope>NUCLEOTIDE SEQUENCE [LARGE SCALE GENOMIC DNA]</scope>
    <source>
        <strain evidence="3 4">NRRL B-24813</strain>
    </source>
</reference>
<dbReference type="Gene3D" id="3.40.720.10">
    <property type="entry name" value="Alkaline Phosphatase, subunit A"/>
    <property type="match status" value="1"/>
</dbReference>
<dbReference type="InterPro" id="IPR050738">
    <property type="entry name" value="Sulfatase"/>
</dbReference>
<proteinExistence type="inferred from homology"/>
<dbReference type="AlphaFoldDB" id="A0A4R0JXE7"/>
<protein>
    <recommendedName>
        <fullName evidence="2">Sulfatase N-terminal domain-containing protein</fullName>
    </recommendedName>
</protein>
<dbReference type="InterPro" id="IPR017850">
    <property type="entry name" value="Alkaline_phosphatase_core_sf"/>
</dbReference>
<name>A0A4R0JXE7_9ACTN</name>
<dbReference type="PANTHER" id="PTHR42693">
    <property type="entry name" value="ARYLSULFATASE FAMILY MEMBER"/>
    <property type="match status" value="1"/>
</dbReference>
<dbReference type="EMBL" id="SJKB01000023">
    <property type="protein sequence ID" value="TCC51480.1"/>
    <property type="molecule type" value="Genomic_DNA"/>
</dbReference>
<dbReference type="PANTHER" id="PTHR42693:SF33">
    <property type="entry name" value="ARYLSULFATASE"/>
    <property type="match status" value="1"/>
</dbReference>
<gene>
    <name evidence="3" type="ORF">E0H73_40890</name>
</gene>
<dbReference type="InterPro" id="IPR000917">
    <property type="entry name" value="Sulfatase_N"/>
</dbReference>
<evidence type="ECO:0000259" key="2">
    <source>
        <dbReference type="Pfam" id="PF00884"/>
    </source>
</evidence>
<dbReference type="OrthoDB" id="9777306at2"/>
<evidence type="ECO:0000313" key="3">
    <source>
        <dbReference type="EMBL" id="TCC51480.1"/>
    </source>
</evidence>
<dbReference type="CDD" id="cd16034">
    <property type="entry name" value="sulfatase_like"/>
    <property type="match status" value="1"/>
</dbReference>
<comment type="similarity">
    <text evidence="1">Belongs to the sulfatase family.</text>
</comment>
<dbReference type="Pfam" id="PF00884">
    <property type="entry name" value="Sulfatase"/>
    <property type="match status" value="1"/>
</dbReference>
<keyword evidence="4" id="KW-1185">Reference proteome</keyword>
<dbReference type="GO" id="GO:0004065">
    <property type="term" value="F:arylsulfatase activity"/>
    <property type="evidence" value="ECO:0007669"/>
    <property type="project" value="TreeGrafter"/>
</dbReference>
<comment type="caution">
    <text evidence="3">The sequence shown here is derived from an EMBL/GenBank/DDBJ whole genome shotgun (WGS) entry which is preliminary data.</text>
</comment>
<dbReference type="Proteomes" id="UP000291144">
    <property type="component" value="Unassembled WGS sequence"/>
</dbReference>
<organism evidence="3 4">
    <name type="scientific">Kribbella pittospori</name>
    <dbReference type="NCBI Taxonomy" id="722689"/>
    <lineage>
        <taxon>Bacteria</taxon>
        <taxon>Bacillati</taxon>
        <taxon>Actinomycetota</taxon>
        <taxon>Actinomycetes</taxon>
        <taxon>Propionibacteriales</taxon>
        <taxon>Kribbellaceae</taxon>
        <taxon>Kribbella</taxon>
    </lineage>
</organism>